<name>H1HPC7_9BACT</name>
<organism evidence="3 4">
    <name type="scientific">Segatella maculosa OT 289</name>
    <dbReference type="NCBI Taxonomy" id="999422"/>
    <lineage>
        <taxon>Bacteria</taxon>
        <taxon>Pseudomonadati</taxon>
        <taxon>Bacteroidota</taxon>
        <taxon>Bacteroidia</taxon>
        <taxon>Bacteroidales</taxon>
        <taxon>Prevotellaceae</taxon>
        <taxon>Segatella</taxon>
    </lineage>
</organism>
<evidence type="ECO:0000259" key="2">
    <source>
        <dbReference type="Pfam" id="PF07883"/>
    </source>
</evidence>
<gene>
    <name evidence="3" type="ORF">HMPREF9944_02021</name>
</gene>
<dbReference type="InterPro" id="IPR011051">
    <property type="entry name" value="RmlC_Cupin_sf"/>
</dbReference>
<dbReference type="PANTHER" id="PTHR35848:SF6">
    <property type="entry name" value="CUPIN TYPE-2 DOMAIN-CONTAINING PROTEIN"/>
    <property type="match status" value="1"/>
</dbReference>
<dbReference type="PATRIC" id="fig|999422.3.peg.2126"/>
<dbReference type="Proteomes" id="UP000003167">
    <property type="component" value="Unassembled WGS sequence"/>
</dbReference>
<dbReference type="PANTHER" id="PTHR35848">
    <property type="entry name" value="OXALATE-BINDING PROTEIN"/>
    <property type="match status" value="1"/>
</dbReference>
<comment type="caution">
    <text evidence="3">The sequence shown here is derived from an EMBL/GenBank/DDBJ whole genome shotgun (WGS) entry which is preliminary data.</text>
</comment>
<sequence length="110" mass="12604">MIIDFNDIEETRIKGFKGGQGELLTRNYADEKVRIMKSILRPGASSGPHTHEGNCEIMYILKGELTYHYDGKTEVARAGQVHYCPTTHRHYFENLTAEDVEYLAIVPEHH</sequence>
<keyword evidence="1" id="KW-0479">Metal-binding</keyword>
<dbReference type="HOGENOM" id="CLU_116722_3_1_10"/>
<dbReference type="EMBL" id="AGEK01000035">
    <property type="protein sequence ID" value="EHO67896.1"/>
    <property type="molecule type" value="Genomic_DNA"/>
</dbReference>
<evidence type="ECO:0000313" key="3">
    <source>
        <dbReference type="EMBL" id="EHO67896.1"/>
    </source>
</evidence>
<feature type="domain" description="Cupin type-2" evidence="2">
    <location>
        <begin position="39"/>
        <end position="106"/>
    </location>
</feature>
<dbReference type="InterPro" id="IPR013096">
    <property type="entry name" value="Cupin_2"/>
</dbReference>
<dbReference type="STRING" id="999422.HMPREF9944_02021"/>
<dbReference type="Pfam" id="PF07883">
    <property type="entry name" value="Cupin_2"/>
    <property type="match status" value="1"/>
</dbReference>
<dbReference type="InterPro" id="IPR051610">
    <property type="entry name" value="GPI/OXD"/>
</dbReference>
<dbReference type="SUPFAM" id="SSF51182">
    <property type="entry name" value="RmlC-like cupins"/>
    <property type="match status" value="1"/>
</dbReference>
<dbReference type="Gene3D" id="2.60.120.10">
    <property type="entry name" value="Jelly Rolls"/>
    <property type="match status" value="1"/>
</dbReference>
<protein>
    <recommendedName>
        <fullName evidence="2">Cupin type-2 domain-containing protein</fullName>
    </recommendedName>
</protein>
<reference evidence="3 4" key="1">
    <citation type="submission" date="2011-12" db="EMBL/GenBank/DDBJ databases">
        <title>The Genome Sequence of Prevotella maculosa OT 289.</title>
        <authorList>
            <consortium name="The Broad Institute Genome Sequencing Platform"/>
            <person name="Earl A."/>
            <person name="Ward D."/>
            <person name="Feldgarden M."/>
            <person name="Gevers D."/>
            <person name="Izard J."/>
            <person name="Blanton J.M."/>
            <person name="Mathney J."/>
            <person name="Tanner A.C."/>
            <person name="Dewhirst F.E."/>
            <person name="Young S.K."/>
            <person name="Zeng Q."/>
            <person name="Gargeya S."/>
            <person name="Fitzgerald M."/>
            <person name="Haas B."/>
            <person name="Abouelleil A."/>
            <person name="Alvarado L."/>
            <person name="Arachchi H.M."/>
            <person name="Berlin A."/>
            <person name="Chapman S.B."/>
            <person name="Gearin G."/>
            <person name="Goldberg J."/>
            <person name="Griggs A."/>
            <person name="Gujja S."/>
            <person name="Hansen M."/>
            <person name="Heiman D."/>
            <person name="Howarth C."/>
            <person name="Larimer J."/>
            <person name="Lui A."/>
            <person name="MacDonald P.J.P."/>
            <person name="McCowen C."/>
            <person name="Montmayeur A."/>
            <person name="Murphy C."/>
            <person name="Neiman D."/>
            <person name="Pearson M."/>
            <person name="Priest M."/>
            <person name="Roberts A."/>
            <person name="Saif S."/>
            <person name="Shea T."/>
            <person name="Sisk P."/>
            <person name="Stolte C."/>
            <person name="Sykes S."/>
            <person name="Wortman J."/>
            <person name="Nusbaum C."/>
            <person name="Birren B."/>
        </authorList>
    </citation>
    <scope>NUCLEOTIDE SEQUENCE [LARGE SCALE GENOMIC DNA]</scope>
    <source>
        <strain evidence="3 4">OT 289</strain>
    </source>
</reference>
<keyword evidence="4" id="KW-1185">Reference proteome</keyword>
<evidence type="ECO:0000256" key="1">
    <source>
        <dbReference type="ARBA" id="ARBA00022723"/>
    </source>
</evidence>
<accession>H1HPC7</accession>
<dbReference type="AlphaFoldDB" id="H1HPC7"/>
<proteinExistence type="predicted"/>
<dbReference type="OrthoDB" id="9797047at2"/>
<evidence type="ECO:0000313" key="4">
    <source>
        <dbReference type="Proteomes" id="UP000003167"/>
    </source>
</evidence>
<dbReference type="RefSeq" id="WP_008566063.1">
    <property type="nucleotide sequence ID" value="NZ_JH594507.1"/>
</dbReference>
<dbReference type="GO" id="GO:0046872">
    <property type="term" value="F:metal ion binding"/>
    <property type="evidence" value="ECO:0007669"/>
    <property type="project" value="UniProtKB-KW"/>
</dbReference>
<dbReference type="InterPro" id="IPR014710">
    <property type="entry name" value="RmlC-like_jellyroll"/>
</dbReference>